<evidence type="ECO:0000313" key="5">
    <source>
        <dbReference type="Proteomes" id="UP001174909"/>
    </source>
</evidence>
<dbReference type="GO" id="GO:0005581">
    <property type="term" value="C:collagen trimer"/>
    <property type="evidence" value="ECO:0007669"/>
    <property type="project" value="UniProtKB-KW"/>
</dbReference>
<evidence type="ECO:0000259" key="3">
    <source>
        <dbReference type="Pfam" id="PF06482"/>
    </source>
</evidence>
<proteinExistence type="predicted"/>
<dbReference type="InterPro" id="IPR016186">
    <property type="entry name" value="C-type_lectin-like/link_sf"/>
</dbReference>
<protein>
    <submittedName>
        <fullName evidence="4">Collagen-like protein 7</fullName>
    </submittedName>
</protein>
<dbReference type="GO" id="GO:0005615">
    <property type="term" value="C:extracellular space"/>
    <property type="evidence" value="ECO:0007669"/>
    <property type="project" value="TreeGrafter"/>
</dbReference>
<dbReference type="GO" id="GO:0031012">
    <property type="term" value="C:extracellular matrix"/>
    <property type="evidence" value="ECO:0007669"/>
    <property type="project" value="TreeGrafter"/>
</dbReference>
<dbReference type="Proteomes" id="UP001174909">
    <property type="component" value="Unassembled WGS sequence"/>
</dbReference>
<dbReference type="Pfam" id="PF06482">
    <property type="entry name" value="Endostatin"/>
    <property type="match status" value="1"/>
</dbReference>
<feature type="region of interest" description="Disordered" evidence="2">
    <location>
        <begin position="1"/>
        <end position="84"/>
    </location>
</feature>
<organism evidence="4 5">
    <name type="scientific">Geodia barretti</name>
    <name type="common">Barrett's horny sponge</name>
    <dbReference type="NCBI Taxonomy" id="519541"/>
    <lineage>
        <taxon>Eukaryota</taxon>
        <taxon>Metazoa</taxon>
        <taxon>Porifera</taxon>
        <taxon>Demospongiae</taxon>
        <taxon>Heteroscleromorpha</taxon>
        <taxon>Tetractinellida</taxon>
        <taxon>Astrophorina</taxon>
        <taxon>Geodiidae</taxon>
        <taxon>Geodia</taxon>
    </lineage>
</organism>
<dbReference type="InterPro" id="IPR008160">
    <property type="entry name" value="Collagen"/>
</dbReference>
<keyword evidence="5" id="KW-1185">Reference proteome</keyword>
<evidence type="ECO:0000256" key="1">
    <source>
        <dbReference type="ARBA" id="ARBA00023119"/>
    </source>
</evidence>
<feature type="compositionally biased region" description="Basic and acidic residues" evidence="2">
    <location>
        <begin position="32"/>
        <end position="50"/>
    </location>
</feature>
<dbReference type="PANTHER" id="PTHR24023:SF1082">
    <property type="entry name" value="COLLAGEN TRIPLE HELIX REPEAT"/>
    <property type="match status" value="1"/>
</dbReference>
<dbReference type="PANTHER" id="PTHR24023">
    <property type="entry name" value="COLLAGEN ALPHA"/>
    <property type="match status" value="1"/>
</dbReference>
<sequence>MGDMGLVGIKGNKGERGAEKGQMGEQGQKGDVGPEGREGPKGSVGDKGEIGDQGPVGEMGEKGDIGDVGEKGDTGDMGVEGQKGEMGVVGAKGEKGQAALMSVQIFDSFESLNASDLNLDVGSVAFVLDTAVMYILTEDGWTSALAAPRPDTASIGRRRKRDLHTSHRHFSASFHKQYLEQMKLRDQAKHMATCGNGVKEEGETCDAEDFGRETCQSSQGTMSIGKLACTEDCEIDTSSCQPLSLLMFALSEPLSGSAVSAQYPTLPSSLPPSPHLNTTLRADLACQLDARRLGLHGTYIAMLSASQRSLVNIIPSHYTSLPVVNTKGEVIAWSWTAMFSHPLNTAPLFTLHGEDIRSSKNWSGMWHGSTSEGAASHSDCLSWSSSSYTASGSATLFTDTRTNSNDNSNNILLEQIDVRCDRPLAVLCVLSSPVV</sequence>
<gene>
    <name evidence="4" type="ORF">GBAR_LOCUS28661</name>
</gene>
<dbReference type="InterPro" id="IPR010515">
    <property type="entry name" value="Collagenase_NC10/endostatin"/>
</dbReference>
<dbReference type="AlphaFoldDB" id="A0AA35XI59"/>
<keyword evidence="1 4" id="KW-0176">Collagen</keyword>
<dbReference type="InterPro" id="IPR050149">
    <property type="entry name" value="Collagen_superfamily"/>
</dbReference>
<name>A0AA35XI59_GEOBA</name>
<comment type="caution">
    <text evidence="4">The sequence shown here is derived from an EMBL/GenBank/DDBJ whole genome shotgun (WGS) entry which is preliminary data.</text>
</comment>
<reference evidence="4" key="1">
    <citation type="submission" date="2023-03" db="EMBL/GenBank/DDBJ databases">
        <authorList>
            <person name="Steffen K."/>
            <person name="Cardenas P."/>
        </authorList>
    </citation>
    <scope>NUCLEOTIDE SEQUENCE</scope>
</reference>
<dbReference type="InterPro" id="IPR016187">
    <property type="entry name" value="CTDL_fold"/>
</dbReference>
<dbReference type="EMBL" id="CASHTH010004011">
    <property type="protein sequence ID" value="CAI8052405.1"/>
    <property type="molecule type" value="Genomic_DNA"/>
</dbReference>
<dbReference type="Gene3D" id="3.10.100.10">
    <property type="entry name" value="Mannose-Binding Protein A, subunit A"/>
    <property type="match status" value="1"/>
</dbReference>
<dbReference type="SUPFAM" id="SSF56436">
    <property type="entry name" value="C-type lectin-like"/>
    <property type="match status" value="1"/>
</dbReference>
<dbReference type="GO" id="GO:0030198">
    <property type="term" value="P:extracellular matrix organization"/>
    <property type="evidence" value="ECO:0007669"/>
    <property type="project" value="TreeGrafter"/>
</dbReference>
<feature type="domain" description="Collagenase NC10/endostatin" evidence="3">
    <location>
        <begin position="277"/>
        <end position="432"/>
    </location>
</feature>
<evidence type="ECO:0000313" key="4">
    <source>
        <dbReference type="EMBL" id="CAI8052405.1"/>
    </source>
</evidence>
<dbReference type="Pfam" id="PF01391">
    <property type="entry name" value="Collagen"/>
    <property type="match status" value="1"/>
</dbReference>
<evidence type="ECO:0000256" key="2">
    <source>
        <dbReference type="SAM" id="MobiDB-lite"/>
    </source>
</evidence>
<dbReference type="GO" id="GO:0030020">
    <property type="term" value="F:extracellular matrix structural constituent conferring tensile strength"/>
    <property type="evidence" value="ECO:0007669"/>
    <property type="project" value="TreeGrafter"/>
</dbReference>
<feature type="compositionally biased region" description="Basic and acidic residues" evidence="2">
    <location>
        <begin position="59"/>
        <end position="74"/>
    </location>
</feature>
<accession>A0AA35XI59</accession>